<protein>
    <submittedName>
        <fullName evidence="2">Two-component response regulator</fullName>
    </submittedName>
</protein>
<gene>
    <name evidence="2" type="ordered locus">LFE_2420</name>
</gene>
<sequence>MSTIVLVQKDTNRHTEIVRELTAIGVERVLVLSLEAFLSRTDPESVDGILLDRGESLGTFFQIVQSVGGGPPIPIILLMERRDEHGGRDCLTGVMLQPFCDLRFASLFKEAVFHIRDFCAVCEENQRLKEEVLERKIIERAKWILVKQEGLSEDNAYRRIRAESMKKRRSMKDVAIDILARSGEFGEDLMYREHETGEKGLPGNRR</sequence>
<dbReference type="Proteomes" id="UP000007382">
    <property type="component" value="Chromosome"/>
</dbReference>
<reference evidence="3" key="2">
    <citation type="submission" date="2012-03" db="EMBL/GenBank/DDBJ databases">
        <title>The complete genome sequence of the pioneer microbe on fresh volcanic deposit, Leptospirillum ferrooxidans strain C2-3.</title>
        <authorList>
            <person name="Fujimura R."/>
            <person name="Sato Y."/>
            <person name="Nishizawa T."/>
            <person name="Nanba K."/>
            <person name="Oshima K."/>
            <person name="Hattori M."/>
            <person name="Kamijo T."/>
            <person name="Ohta H."/>
        </authorList>
    </citation>
    <scope>NUCLEOTIDE SEQUENCE [LARGE SCALE GENOMIC DNA]</scope>
    <source>
        <strain evidence="3">C2-3</strain>
    </source>
</reference>
<accession>I0IS42</accession>
<dbReference type="KEGG" id="lfc:LFE_2420"/>
<reference evidence="2 3" key="1">
    <citation type="journal article" date="2012" name="J. Bacteriol.">
        <title>Complete Genome Sequence of Leptospirillum ferrooxidans Strain C2-3, Isolated from a Fresh Volcanic Ash Deposit on the Island of Miyake, Japan.</title>
        <authorList>
            <person name="Fujimura R."/>
            <person name="Sato Y."/>
            <person name="Nishizawa T."/>
            <person name="Oshima K."/>
            <person name="Kim S.-W."/>
            <person name="Hattori M."/>
            <person name="Kamijo T."/>
            <person name="Ohta H."/>
        </authorList>
    </citation>
    <scope>NUCLEOTIDE SEQUENCE [LARGE SCALE GENOMIC DNA]</scope>
    <source>
        <strain evidence="2 3">C2-3</strain>
    </source>
</reference>
<feature type="domain" description="ANTAR" evidence="1">
    <location>
        <begin position="118"/>
        <end position="179"/>
    </location>
</feature>
<dbReference type="STRING" id="1162668.LFE_2420"/>
<dbReference type="EMBL" id="AP012342">
    <property type="protein sequence ID" value="BAM08091.1"/>
    <property type="molecule type" value="Genomic_DNA"/>
</dbReference>
<proteinExistence type="predicted"/>
<dbReference type="eggNOG" id="COG3707">
    <property type="taxonomic scope" value="Bacteria"/>
</dbReference>
<dbReference type="SUPFAM" id="SSF52172">
    <property type="entry name" value="CheY-like"/>
    <property type="match status" value="1"/>
</dbReference>
<dbReference type="RefSeq" id="WP_014450574.1">
    <property type="nucleotide sequence ID" value="NC_017094.1"/>
</dbReference>
<dbReference type="PROSITE" id="PS50921">
    <property type="entry name" value="ANTAR"/>
    <property type="match status" value="1"/>
</dbReference>
<dbReference type="Gene3D" id="1.10.10.10">
    <property type="entry name" value="Winged helix-like DNA-binding domain superfamily/Winged helix DNA-binding domain"/>
    <property type="match status" value="1"/>
</dbReference>
<dbReference type="SMART" id="SM01012">
    <property type="entry name" value="ANTAR"/>
    <property type="match status" value="1"/>
</dbReference>
<dbReference type="HOGENOM" id="CLU_1308868_0_0_0"/>
<dbReference type="InterPro" id="IPR011006">
    <property type="entry name" value="CheY-like_superfamily"/>
</dbReference>
<dbReference type="PATRIC" id="fig|1162668.3.peg.2875"/>
<organism evidence="2 3">
    <name type="scientific">Leptospirillum ferrooxidans (strain C2-3)</name>
    <dbReference type="NCBI Taxonomy" id="1162668"/>
    <lineage>
        <taxon>Bacteria</taxon>
        <taxon>Pseudomonadati</taxon>
        <taxon>Nitrospirota</taxon>
        <taxon>Nitrospiria</taxon>
        <taxon>Nitrospirales</taxon>
        <taxon>Nitrospiraceae</taxon>
        <taxon>Leptospirillum</taxon>
    </lineage>
</organism>
<dbReference type="OrthoDB" id="9811100at2"/>
<evidence type="ECO:0000313" key="3">
    <source>
        <dbReference type="Proteomes" id="UP000007382"/>
    </source>
</evidence>
<dbReference type="GO" id="GO:0003723">
    <property type="term" value="F:RNA binding"/>
    <property type="evidence" value="ECO:0007669"/>
    <property type="project" value="InterPro"/>
</dbReference>
<evidence type="ECO:0000313" key="2">
    <source>
        <dbReference type="EMBL" id="BAM08091.1"/>
    </source>
</evidence>
<dbReference type="AlphaFoldDB" id="I0IS42"/>
<dbReference type="InterPro" id="IPR005561">
    <property type="entry name" value="ANTAR"/>
</dbReference>
<evidence type="ECO:0000259" key="1">
    <source>
        <dbReference type="PROSITE" id="PS50921"/>
    </source>
</evidence>
<dbReference type="Pfam" id="PF03861">
    <property type="entry name" value="ANTAR"/>
    <property type="match status" value="1"/>
</dbReference>
<name>I0IS42_LEPFC</name>
<dbReference type="InterPro" id="IPR036388">
    <property type="entry name" value="WH-like_DNA-bd_sf"/>
</dbReference>
<keyword evidence="3" id="KW-1185">Reference proteome</keyword>